<feature type="transmembrane region" description="Helical" evidence="7">
    <location>
        <begin position="20"/>
        <end position="38"/>
    </location>
</feature>
<sequence length="235" mass="25961">MFPATRTELLPYLQKHWKALALLVIGILLPLLLVMDLTEDVFSHHGFSWDASILSWWRSQRTPQLTALAEALGVIGGVKVLPFITLAVALLLARFDAKVHGWFLVMSVAGASLINVLAKLIFQRPRPDELGAVLVEKGFSFPSGHTMANAAFGIALAFIFWSSPRTRIIGILGILWGVLVGLSRNYLGVHYPTDVLVGFLTSLAWVAGLRLLMRQRWPKLERAPETASRAKVLSD</sequence>
<organism evidence="9 10">
    <name type="scientific">Deinococcus xinjiangensis</name>
    <dbReference type="NCBI Taxonomy" id="457454"/>
    <lineage>
        <taxon>Bacteria</taxon>
        <taxon>Thermotogati</taxon>
        <taxon>Deinococcota</taxon>
        <taxon>Deinococci</taxon>
        <taxon>Deinococcales</taxon>
        <taxon>Deinococcaceae</taxon>
        <taxon>Deinococcus</taxon>
    </lineage>
</organism>
<keyword evidence="6 7" id="KW-0472">Membrane</keyword>
<gene>
    <name evidence="9" type="ORF">Dxin01_00465</name>
</gene>
<dbReference type="Gene3D" id="1.20.144.10">
    <property type="entry name" value="Phosphatidic acid phosphatase type 2/haloperoxidase"/>
    <property type="match status" value="2"/>
</dbReference>
<comment type="subcellular location">
    <subcellularLocation>
        <location evidence="1">Cell membrane</location>
        <topology evidence="1">Multi-pass membrane protein</topology>
    </subcellularLocation>
</comment>
<keyword evidence="2" id="KW-1003">Cell membrane</keyword>
<feature type="transmembrane region" description="Helical" evidence="7">
    <location>
        <begin position="71"/>
        <end position="92"/>
    </location>
</feature>
<dbReference type="CDD" id="cd03392">
    <property type="entry name" value="PAP2_like_2"/>
    <property type="match status" value="1"/>
</dbReference>
<dbReference type="PANTHER" id="PTHR14969:SF62">
    <property type="entry name" value="DECAPRENYLPHOSPHORYL-5-PHOSPHORIBOSE PHOSPHATASE RV3807C-RELATED"/>
    <property type="match status" value="1"/>
</dbReference>
<feature type="transmembrane region" description="Helical" evidence="7">
    <location>
        <begin position="99"/>
        <end position="122"/>
    </location>
</feature>
<keyword evidence="5 7" id="KW-1133">Transmembrane helix</keyword>
<feature type="domain" description="Phosphatidic acid phosphatase type 2/haloperoxidase" evidence="8">
    <location>
        <begin position="97"/>
        <end position="210"/>
    </location>
</feature>
<evidence type="ECO:0000256" key="1">
    <source>
        <dbReference type="ARBA" id="ARBA00004651"/>
    </source>
</evidence>
<feature type="transmembrane region" description="Helical" evidence="7">
    <location>
        <begin position="142"/>
        <end position="161"/>
    </location>
</feature>
<evidence type="ECO:0000256" key="3">
    <source>
        <dbReference type="ARBA" id="ARBA00022692"/>
    </source>
</evidence>
<keyword evidence="3 7" id="KW-0812">Transmembrane</keyword>
<evidence type="ECO:0000256" key="7">
    <source>
        <dbReference type="SAM" id="Phobius"/>
    </source>
</evidence>
<evidence type="ECO:0000256" key="4">
    <source>
        <dbReference type="ARBA" id="ARBA00022801"/>
    </source>
</evidence>
<dbReference type="RefSeq" id="WP_353540720.1">
    <property type="nucleotide sequence ID" value="NZ_BAABRN010000003.1"/>
</dbReference>
<feature type="transmembrane region" description="Helical" evidence="7">
    <location>
        <begin position="168"/>
        <end position="189"/>
    </location>
</feature>
<evidence type="ECO:0000256" key="6">
    <source>
        <dbReference type="ARBA" id="ARBA00023136"/>
    </source>
</evidence>
<dbReference type="EMBL" id="BAABRN010000003">
    <property type="protein sequence ID" value="GAA5500740.1"/>
    <property type="molecule type" value="Genomic_DNA"/>
</dbReference>
<dbReference type="InterPro" id="IPR036938">
    <property type="entry name" value="PAP2/HPO_sf"/>
</dbReference>
<dbReference type="SMART" id="SM00014">
    <property type="entry name" value="acidPPc"/>
    <property type="match status" value="1"/>
</dbReference>
<reference evidence="9 10" key="1">
    <citation type="submission" date="2024-02" db="EMBL/GenBank/DDBJ databases">
        <title>Deinococcus xinjiangensis NBRC 107630.</title>
        <authorList>
            <person name="Ichikawa N."/>
            <person name="Katano-Makiyama Y."/>
            <person name="Hidaka K."/>
        </authorList>
    </citation>
    <scope>NUCLEOTIDE SEQUENCE [LARGE SCALE GENOMIC DNA]</scope>
    <source>
        <strain evidence="9 10">NBRC 107630</strain>
    </source>
</reference>
<dbReference type="InterPro" id="IPR000326">
    <property type="entry name" value="PAP2/HPO"/>
</dbReference>
<proteinExistence type="predicted"/>
<protein>
    <recommendedName>
        <fullName evidence="8">Phosphatidic acid phosphatase type 2/haloperoxidase domain-containing protein</fullName>
    </recommendedName>
</protein>
<evidence type="ECO:0000256" key="2">
    <source>
        <dbReference type="ARBA" id="ARBA00022475"/>
    </source>
</evidence>
<evidence type="ECO:0000313" key="9">
    <source>
        <dbReference type="EMBL" id="GAA5500740.1"/>
    </source>
</evidence>
<dbReference type="PANTHER" id="PTHR14969">
    <property type="entry name" value="SPHINGOSINE-1-PHOSPHATE PHOSPHOHYDROLASE"/>
    <property type="match status" value="1"/>
</dbReference>
<evidence type="ECO:0000259" key="8">
    <source>
        <dbReference type="SMART" id="SM00014"/>
    </source>
</evidence>
<keyword evidence="10" id="KW-1185">Reference proteome</keyword>
<evidence type="ECO:0000313" key="10">
    <source>
        <dbReference type="Proteomes" id="UP001458946"/>
    </source>
</evidence>
<feature type="transmembrane region" description="Helical" evidence="7">
    <location>
        <begin position="195"/>
        <end position="213"/>
    </location>
</feature>
<accession>A0ABP9V896</accession>
<dbReference type="Proteomes" id="UP001458946">
    <property type="component" value="Unassembled WGS sequence"/>
</dbReference>
<dbReference type="SUPFAM" id="SSF48317">
    <property type="entry name" value="Acid phosphatase/Vanadium-dependent haloperoxidase"/>
    <property type="match status" value="1"/>
</dbReference>
<keyword evidence="4" id="KW-0378">Hydrolase</keyword>
<name>A0ABP9V896_9DEIO</name>
<comment type="caution">
    <text evidence="9">The sequence shown here is derived from an EMBL/GenBank/DDBJ whole genome shotgun (WGS) entry which is preliminary data.</text>
</comment>
<dbReference type="Pfam" id="PF01569">
    <property type="entry name" value="PAP2"/>
    <property type="match status" value="1"/>
</dbReference>
<evidence type="ECO:0000256" key="5">
    <source>
        <dbReference type="ARBA" id="ARBA00022989"/>
    </source>
</evidence>